<accession>A0A9E7QZM6</accession>
<feature type="transmembrane region" description="Helical" evidence="7">
    <location>
        <begin position="389"/>
        <end position="408"/>
    </location>
</feature>
<dbReference type="RefSeq" id="WP_260591853.1">
    <property type="nucleotide sequence ID" value="NZ_CP104003.1"/>
</dbReference>
<sequence>MRRVLRDSDLRRLLLARLVTNAGDSLYYVAATWLVYALTGSTFYTGLATFLVLAPAGLQFLFGPLVDRVPLRSLLVGTQVTQMVLVLVVPVAYFLDALSVWVLLVVMSLLSLLNQPAYPAQSAAIPRIVDREDLVAANSVFSVAYQGVDAAFNALGGLLVAVVGAVTLFVVDSVTFAVAALLLLGITIPAAEAADRTEGEAGDETPEGTVAADGGDPGPESYLDSLRAGFSFVRGTVVSRAMLATVVVNGSLGGVLAVLPAYGDALGGEVAYGLAMAAIGGGLLVGSLVAGVFDDRPLGLLLGGGAAFSAVVWATAVGIGWLPMTVPLLAVAFVPVGVTNVLFASMMQALVPEASMGRVMALVGSVSAGATPFGGLLGGSLAAVTSPGLVMLAGAVGFAFVALWVFAVPDLRRLPHIGEIETLRL</sequence>
<feature type="region of interest" description="Disordered" evidence="6">
    <location>
        <begin position="195"/>
        <end position="216"/>
    </location>
</feature>
<keyword evidence="2" id="KW-1003">Cell membrane</keyword>
<proteinExistence type="predicted"/>
<evidence type="ECO:0000256" key="2">
    <source>
        <dbReference type="ARBA" id="ARBA00022475"/>
    </source>
</evidence>
<evidence type="ECO:0000256" key="1">
    <source>
        <dbReference type="ARBA" id="ARBA00004651"/>
    </source>
</evidence>
<feature type="transmembrane region" description="Helical" evidence="7">
    <location>
        <begin position="237"/>
        <end position="259"/>
    </location>
</feature>
<dbReference type="GeneID" id="74943143"/>
<dbReference type="SUPFAM" id="SSF103473">
    <property type="entry name" value="MFS general substrate transporter"/>
    <property type="match status" value="1"/>
</dbReference>
<feature type="transmembrane region" description="Helical" evidence="7">
    <location>
        <begin position="271"/>
        <end position="293"/>
    </location>
</feature>
<dbReference type="InterPro" id="IPR036259">
    <property type="entry name" value="MFS_trans_sf"/>
</dbReference>
<feature type="transmembrane region" description="Helical" evidence="7">
    <location>
        <begin position="328"/>
        <end position="347"/>
    </location>
</feature>
<dbReference type="InterPro" id="IPR011701">
    <property type="entry name" value="MFS"/>
</dbReference>
<evidence type="ECO:0000256" key="3">
    <source>
        <dbReference type="ARBA" id="ARBA00022692"/>
    </source>
</evidence>
<evidence type="ECO:0000256" key="6">
    <source>
        <dbReference type="SAM" id="MobiDB-lite"/>
    </source>
</evidence>
<evidence type="ECO:0000313" key="8">
    <source>
        <dbReference type="EMBL" id="UWM52858.1"/>
    </source>
</evidence>
<feature type="transmembrane region" description="Helical" evidence="7">
    <location>
        <begin position="42"/>
        <end position="62"/>
    </location>
</feature>
<dbReference type="AlphaFoldDB" id="A0A9E7QZM6"/>
<dbReference type="Proteomes" id="UP001057580">
    <property type="component" value="Chromosome"/>
</dbReference>
<evidence type="ECO:0000256" key="7">
    <source>
        <dbReference type="SAM" id="Phobius"/>
    </source>
</evidence>
<feature type="transmembrane region" description="Helical" evidence="7">
    <location>
        <begin position="300"/>
        <end position="322"/>
    </location>
</feature>
<dbReference type="Pfam" id="PF07690">
    <property type="entry name" value="MFS_1"/>
    <property type="match status" value="1"/>
</dbReference>
<dbReference type="GO" id="GO:0005886">
    <property type="term" value="C:plasma membrane"/>
    <property type="evidence" value="ECO:0007669"/>
    <property type="project" value="UniProtKB-SubCell"/>
</dbReference>
<dbReference type="GO" id="GO:0022857">
    <property type="term" value="F:transmembrane transporter activity"/>
    <property type="evidence" value="ECO:0007669"/>
    <property type="project" value="InterPro"/>
</dbReference>
<feature type="transmembrane region" description="Helical" evidence="7">
    <location>
        <begin position="359"/>
        <end position="383"/>
    </location>
</feature>
<evidence type="ECO:0000256" key="5">
    <source>
        <dbReference type="ARBA" id="ARBA00023136"/>
    </source>
</evidence>
<evidence type="ECO:0000313" key="9">
    <source>
        <dbReference type="Proteomes" id="UP001057580"/>
    </source>
</evidence>
<dbReference type="PANTHER" id="PTHR23513">
    <property type="entry name" value="INTEGRAL MEMBRANE EFFLUX PROTEIN-RELATED"/>
    <property type="match status" value="1"/>
</dbReference>
<keyword evidence="5 7" id="KW-0472">Membrane</keyword>
<name>A0A9E7QZM6_9EURY</name>
<evidence type="ECO:0000256" key="4">
    <source>
        <dbReference type="ARBA" id="ARBA00022989"/>
    </source>
</evidence>
<dbReference type="KEGG" id="ssai:N0B31_11935"/>
<reference evidence="8" key="1">
    <citation type="submission" date="2022-09" db="EMBL/GenBank/DDBJ databases">
        <title>Diverse halophilic archaea isolated from saline environments.</title>
        <authorList>
            <person name="Cui H.-L."/>
        </authorList>
    </citation>
    <scope>NUCLEOTIDE SEQUENCE</scope>
    <source>
        <strain evidence="8">ZS-35-S2</strain>
    </source>
</reference>
<feature type="transmembrane region" description="Helical" evidence="7">
    <location>
        <begin position="83"/>
        <end position="110"/>
    </location>
</feature>
<protein>
    <submittedName>
        <fullName evidence="8">MFS transporter</fullName>
    </submittedName>
</protein>
<keyword evidence="3 7" id="KW-0812">Transmembrane</keyword>
<keyword evidence="4 7" id="KW-1133">Transmembrane helix</keyword>
<dbReference type="Gene3D" id="1.20.1250.20">
    <property type="entry name" value="MFS general substrate transporter like domains"/>
    <property type="match status" value="1"/>
</dbReference>
<organism evidence="8 9">
    <name type="scientific">Salinirubellus salinus</name>
    <dbReference type="NCBI Taxonomy" id="1364945"/>
    <lineage>
        <taxon>Archaea</taxon>
        <taxon>Methanobacteriati</taxon>
        <taxon>Methanobacteriota</taxon>
        <taxon>Stenosarchaea group</taxon>
        <taxon>Halobacteria</taxon>
        <taxon>Halobacteriales</taxon>
        <taxon>Natronomonadaceae</taxon>
        <taxon>Salinirubellus</taxon>
    </lineage>
</organism>
<comment type="subcellular location">
    <subcellularLocation>
        <location evidence="1">Cell membrane</location>
        <topology evidence="1">Multi-pass membrane protein</topology>
    </subcellularLocation>
</comment>
<feature type="transmembrane region" description="Helical" evidence="7">
    <location>
        <begin position="12"/>
        <end position="36"/>
    </location>
</feature>
<dbReference type="EMBL" id="CP104003">
    <property type="protein sequence ID" value="UWM52858.1"/>
    <property type="molecule type" value="Genomic_DNA"/>
</dbReference>
<feature type="transmembrane region" description="Helical" evidence="7">
    <location>
        <begin position="158"/>
        <end position="186"/>
    </location>
</feature>
<dbReference type="PANTHER" id="PTHR23513:SF6">
    <property type="entry name" value="MAJOR FACILITATOR SUPERFAMILY ASSOCIATED DOMAIN-CONTAINING PROTEIN"/>
    <property type="match status" value="1"/>
</dbReference>
<gene>
    <name evidence="8" type="ORF">N0B31_11935</name>
</gene>
<keyword evidence="9" id="KW-1185">Reference proteome</keyword>
<dbReference type="CDD" id="cd06173">
    <property type="entry name" value="MFS_MefA_like"/>
    <property type="match status" value="1"/>
</dbReference>